<dbReference type="InterPro" id="IPR002347">
    <property type="entry name" value="SDR_fam"/>
</dbReference>
<reference evidence="1 2" key="1">
    <citation type="submission" date="2015-05" db="EMBL/GenBank/DDBJ databases">
        <title>Draft Genome assembly of Streptomyces showdoensis.</title>
        <authorList>
            <person name="Thapa K.K."/>
            <person name="Metsa-Ketela M."/>
        </authorList>
    </citation>
    <scope>NUCLEOTIDE SEQUENCE [LARGE SCALE GENOMIC DNA]</scope>
    <source>
        <strain evidence="1 2">ATCC 15227</strain>
    </source>
</reference>
<dbReference type="Proteomes" id="UP000265325">
    <property type="component" value="Unassembled WGS sequence"/>
</dbReference>
<comment type="caution">
    <text evidence="1">The sequence shown here is derived from an EMBL/GenBank/DDBJ whole genome shotgun (WGS) entry which is preliminary data.</text>
</comment>
<proteinExistence type="predicted"/>
<keyword evidence="2" id="KW-1185">Reference proteome</keyword>
<protein>
    <submittedName>
        <fullName evidence="1">Short-chain dehydrogenase</fullName>
    </submittedName>
</protein>
<dbReference type="AlphaFoldDB" id="A0A2P2GC24"/>
<dbReference type="Gene3D" id="3.40.50.720">
    <property type="entry name" value="NAD(P)-binding Rossmann-like Domain"/>
    <property type="match status" value="1"/>
</dbReference>
<name>A0A2P2GC24_STREW</name>
<dbReference type="EMBL" id="LAQS01000148">
    <property type="protein sequence ID" value="KKZ68963.1"/>
    <property type="molecule type" value="Genomic_DNA"/>
</dbReference>
<sequence>MVAVPGDITDAGHRAELVAAAKGLGGLDLLVNNAGILGVEPLVTLEEHPLDR</sequence>
<gene>
    <name evidence="1" type="ORF">VO63_36805</name>
</gene>
<dbReference type="Pfam" id="PF00106">
    <property type="entry name" value="adh_short"/>
    <property type="match status" value="1"/>
</dbReference>
<dbReference type="InterPro" id="IPR036291">
    <property type="entry name" value="NAD(P)-bd_dom_sf"/>
</dbReference>
<evidence type="ECO:0000313" key="2">
    <source>
        <dbReference type="Proteomes" id="UP000265325"/>
    </source>
</evidence>
<feature type="non-terminal residue" evidence="1">
    <location>
        <position position="52"/>
    </location>
</feature>
<accession>A0A2P2GC24</accession>
<organism evidence="1 2">
    <name type="scientific">Streptomyces showdoensis</name>
    <dbReference type="NCBI Taxonomy" id="68268"/>
    <lineage>
        <taxon>Bacteria</taxon>
        <taxon>Bacillati</taxon>
        <taxon>Actinomycetota</taxon>
        <taxon>Actinomycetes</taxon>
        <taxon>Kitasatosporales</taxon>
        <taxon>Streptomycetaceae</taxon>
        <taxon>Streptomyces</taxon>
    </lineage>
</organism>
<evidence type="ECO:0000313" key="1">
    <source>
        <dbReference type="EMBL" id="KKZ68963.1"/>
    </source>
</evidence>
<dbReference type="SUPFAM" id="SSF51735">
    <property type="entry name" value="NAD(P)-binding Rossmann-fold domains"/>
    <property type="match status" value="1"/>
</dbReference>